<dbReference type="EMBL" id="LT629732">
    <property type="protein sequence ID" value="SDS16254.1"/>
    <property type="molecule type" value="Genomic_DNA"/>
</dbReference>
<protein>
    <submittedName>
        <fullName evidence="7">Predicted PurR-regulated permease PerM</fullName>
    </submittedName>
</protein>
<keyword evidence="4 6" id="KW-1133">Transmembrane helix</keyword>
<evidence type="ECO:0000313" key="8">
    <source>
        <dbReference type="Proteomes" id="UP000198983"/>
    </source>
</evidence>
<evidence type="ECO:0000256" key="5">
    <source>
        <dbReference type="ARBA" id="ARBA00023136"/>
    </source>
</evidence>
<evidence type="ECO:0000256" key="6">
    <source>
        <dbReference type="SAM" id="Phobius"/>
    </source>
</evidence>
<proteinExistence type="inferred from homology"/>
<dbReference type="AlphaFoldDB" id="A0A1H1PYR9"/>
<keyword evidence="8" id="KW-1185">Reference proteome</keyword>
<accession>A0A1H1PYR9</accession>
<dbReference type="GO" id="GO:0055085">
    <property type="term" value="P:transmembrane transport"/>
    <property type="evidence" value="ECO:0007669"/>
    <property type="project" value="TreeGrafter"/>
</dbReference>
<evidence type="ECO:0000256" key="3">
    <source>
        <dbReference type="ARBA" id="ARBA00022692"/>
    </source>
</evidence>
<dbReference type="OrthoDB" id="9799225at2"/>
<feature type="transmembrane region" description="Helical" evidence="6">
    <location>
        <begin position="12"/>
        <end position="31"/>
    </location>
</feature>
<evidence type="ECO:0000256" key="4">
    <source>
        <dbReference type="ARBA" id="ARBA00022989"/>
    </source>
</evidence>
<feature type="transmembrane region" description="Helical" evidence="6">
    <location>
        <begin position="201"/>
        <end position="234"/>
    </location>
</feature>
<feature type="transmembrane region" description="Helical" evidence="6">
    <location>
        <begin position="145"/>
        <end position="167"/>
    </location>
</feature>
<reference evidence="7 8" key="1">
    <citation type="submission" date="2016-10" db="EMBL/GenBank/DDBJ databases">
        <authorList>
            <person name="de Groot N.N."/>
        </authorList>
    </citation>
    <scope>NUCLEOTIDE SEQUENCE [LARGE SCALE GENOMIC DNA]</scope>
    <source>
        <strain evidence="7 8">DSM 22024</strain>
    </source>
</reference>
<sequence length="352" mass="37037">MSDKAVTRSAMSRPITLLVGLAATFLVISGLRDTANLVGPTFLALVLTIAVHPLHSWAKRHRLPGWVGTVGGLIAIYLFLFTLTVSFGIAMARFAMLLPTYQVQMSRLLDRALAWLSDLGVTQRQLEKMAGTLDINKLATVAESVAGGLLGVLTSLGFIAALLLFMVSDAAGLAHKLSAVPAERRPLVRALSTFASGTRRYLLVSTVFGLAVGVVDVLALLVIGVPAAVLWGLLSFITNYIPNVGFVIGLIPPAILGLLQGGPKMMIAVIVAYSAANVLIQSVIQPKVVGNVIDMSATLTMLSLVFWAATLGAIGALMAVPLSLLVKALLVDADPGSAWLQPLLSAQKRSAR</sequence>
<dbReference type="PANTHER" id="PTHR21716">
    <property type="entry name" value="TRANSMEMBRANE PROTEIN"/>
    <property type="match status" value="1"/>
</dbReference>
<keyword evidence="5 6" id="KW-0472">Membrane</keyword>
<dbReference type="GO" id="GO:0016020">
    <property type="term" value="C:membrane"/>
    <property type="evidence" value="ECO:0007669"/>
    <property type="project" value="UniProtKB-SubCell"/>
</dbReference>
<evidence type="ECO:0000256" key="1">
    <source>
        <dbReference type="ARBA" id="ARBA00004141"/>
    </source>
</evidence>
<dbReference type="Proteomes" id="UP000198983">
    <property type="component" value="Chromosome I"/>
</dbReference>
<name>A0A1H1PYR9_9ACTN</name>
<comment type="subcellular location">
    <subcellularLocation>
        <location evidence="1">Membrane</location>
        <topology evidence="1">Multi-pass membrane protein</topology>
    </subcellularLocation>
</comment>
<feature type="transmembrane region" description="Helical" evidence="6">
    <location>
        <begin position="266"/>
        <end position="284"/>
    </location>
</feature>
<evidence type="ECO:0000313" key="7">
    <source>
        <dbReference type="EMBL" id="SDS16254.1"/>
    </source>
</evidence>
<dbReference type="PANTHER" id="PTHR21716:SF64">
    <property type="entry name" value="AI-2 TRANSPORT PROTEIN TQSA"/>
    <property type="match status" value="1"/>
</dbReference>
<keyword evidence="3 6" id="KW-0812">Transmembrane</keyword>
<gene>
    <name evidence="7" type="ORF">SAMN04489717_1812</name>
</gene>
<dbReference type="InterPro" id="IPR002549">
    <property type="entry name" value="AI-2E-like"/>
</dbReference>
<feature type="transmembrane region" description="Helical" evidence="6">
    <location>
        <begin position="66"/>
        <end position="92"/>
    </location>
</feature>
<dbReference type="Pfam" id="PF01594">
    <property type="entry name" value="AI-2E_transport"/>
    <property type="match status" value="1"/>
</dbReference>
<feature type="transmembrane region" description="Helical" evidence="6">
    <location>
        <begin position="304"/>
        <end position="326"/>
    </location>
</feature>
<feature type="transmembrane region" description="Helical" evidence="6">
    <location>
        <begin position="37"/>
        <end position="54"/>
    </location>
</feature>
<organism evidence="7 8">
    <name type="scientific">Actinopolymorpha singaporensis</name>
    <dbReference type="NCBI Taxonomy" id="117157"/>
    <lineage>
        <taxon>Bacteria</taxon>
        <taxon>Bacillati</taxon>
        <taxon>Actinomycetota</taxon>
        <taxon>Actinomycetes</taxon>
        <taxon>Propionibacteriales</taxon>
        <taxon>Actinopolymorphaceae</taxon>
        <taxon>Actinopolymorpha</taxon>
    </lineage>
</organism>
<dbReference type="RefSeq" id="WP_092652321.1">
    <property type="nucleotide sequence ID" value="NZ_LT629732.1"/>
</dbReference>
<evidence type="ECO:0000256" key="2">
    <source>
        <dbReference type="ARBA" id="ARBA00009773"/>
    </source>
</evidence>
<comment type="similarity">
    <text evidence="2">Belongs to the autoinducer-2 exporter (AI-2E) (TC 2.A.86) family.</text>
</comment>